<comment type="catalytic activity">
    <reaction evidence="9 14 15 18">
        <text>Hydrolysis of proteins in presence of ATP.</text>
        <dbReference type="EC" id="3.4.21.53"/>
    </reaction>
</comment>
<dbReference type="HAMAP" id="MF_01973">
    <property type="entry name" value="lon_bact"/>
    <property type="match status" value="1"/>
</dbReference>
<dbReference type="SMART" id="SM00382">
    <property type="entry name" value="AAA"/>
    <property type="match status" value="1"/>
</dbReference>
<dbReference type="InterPro" id="IPR027065">
    <property type="entry name" value="Lon_Prtase"/>
</dbReference>
<evidence type="ECO:0000256" key="11">
    <source>
        <dbReference type="ARBA" id="ARBA00066743"/>
    </source>
</evidence>
<feature type="domain" description="Lon N-terminal" evidence="21">
    <location>
        <begin position="8"/>
        <end position="204"/>
    </location>
</feature>
<keyword evidence="5 14" id="KW-0378">Hydrolase</keyword>
<evidence type="ECO:0000256" key="4">
    <source>
        <dbReference type="ARBA" id="ARBA00022741"/>
    </source>
</evidence>
<feature type="domain" description="Lon proteolytic" evidence="20">
    <location>
        <begin position="591"/>
        <end position="772"/>
    </location>
</feature>
<dbReference type="InterPro" id="IPR027417">
    <property type="entry name" value="P-loop_NTPase"/>
</dbReference>
<evidence type="ECO:0000256" key="15">
    <source>
        <dbReference type="PIRNR" id="PIRNR001174"/>
    </source>
</evidence>
<evidence type="ECO:0000256" key="1">
    <source>
        <dbReference type="ARBA" id="ARBA00004496"/>
    </source>
</evidence>
<dbReference type="PRINTS" id="PR00830">
    <property type="entry name" value="ENDOLAPTASE"/>
</dbReference>
<evidence type="ECO:0000256" key="14">
    <source>
        <dbReference type="HAMAP-Rule" id="MF_01973"/>
    </source>
</evidence>
<comment type="function">
    <text evidence="10 14">ATP-dependent serine protease that mediates the selective degradation of mutant and abnormal proteins as well as certain short-lived regulatory proteins. Required for cellular homeostasis and for survival from DNA damage and developmental changes induced by stress. Degrades polypeptides processively to yield small peptide fragments that are 5 to 10 amino acids long. Binds to DNA in a double-stranded, site-specific manner.</text>
</comment>
<comment type="subunit">
    <text evidence="14 15">Homohexamer. Organized in a ring with a central cavity.</text>
</comment>
<feature type="active site" evidence="14 16">
    <location>
        <position position="678"/>
    </location>
</feature>
<feature type="active site" evidence="14 16">
    <location>
        <position position="721"/>
    </location>
</feature>
<dbReference type="InterPro" id="IPR015947">
    <property type="entry name" value="PUA-like_sf"/>
</dbReference>
<dbReference type="SUPFAM" id="SSF52540">
    <property type="entry name" value="P-loop containing nucleoside triphosphate hydrolases"/>
    <property type="match status" value="1"/>
</dbReference>
<dbReference type="InterPro" id="IPR004815">
    <property type="entry name" value="Lon_bac/euk-typ"/>
</dbReference>
<evidence type="ECO:0000256" key="3">
    <source>
        <dbReference type="ARBA" id="ARBA00022670"/>
    </source>
</evidence>
<feature type="binding site" evidence="14 17">
    <location>
        <begin position="355"/>
        <end position="362"/>
    </location>
    <ligand>
        <name>ATP</name>
        <dbReference type="ChEBI" id="CHEBI:30616"/>
    </ligand>
</feature>
<keyword evidence="8 14" id="KW-0346">Stress response</keyword>
<dbReference type="Pfam" id="PF05362">
    <property type="entry name" value="Lon_C"/>
    <property type="match status" value="1"/>
</dbReference>
<dbReference type="PROSITE" id="PS01046">
    <property type="entry name" value="LON_SER"/>
    <property type="match status" value="1"/>
</dbReference>
<dbReference type="NCBIfam" id="TIGR00763">
    <property type="entry name" value="lon"/>
    <property type="match status" value="1"/>
</dbReference>
<dbReference type="Gene3D" id="1.20.58.1480">
    <property type="match status" value="1"/>
</dbReference>
<dbReference type="EC" id="3.4.21.53" evidence="11 14"/>
<evidence type="ECO:0000256" key="12">
    <source>
        <dbReference type="ARBA" id="ARBA00071934"/>
    </source>
</evidence>
<evidence type="ECO:0000313" key="22">
    <source>
        <dbReference type="EMBL" id="RGQ71527.1"/>
    </source>
</evidence>
<gene>
    <name evidence="14 22" type="primary">lon</name>
    <name evidence="22" type="ORF">DWY88_01100</name>
</gene>
<comment type="induction">
    <text evidence="14">By heat shock.</text>
</comment>
<evidence type="ECO:0000256" key="2">
    <source>
        <dbReference type="ARBA" id="ARBA00022490"/>
    </source>
</evidence>
<sequence>MNREIKSLPMVALRGMTIMPEMVVHFDVSREKSIAAIQEAMAGDQKIFLVAQKSIETDDPIQEDVYEVGTVGTIKQIMKLPKHIVRVLVSGETRGILKQLQQDTPYLRAEVEVIDESDLVIQDDLNGEAMARSLKDTFLDYAARNGKMSKEAVAEILEIKSLKKLVDEIAANTPFYYVDQQEILGKVDFWERYETLAFKLVNEVQIMDIKDELQQKVKERVDKHQKEYILREQLKLIREELGDDSTLYDAEEFEKAAKNLKAPKEVNEKLKKEISRFKSSLNSPAESGVIRTYIETLLEMPWDKAGKDNQDIKYAEEVLEADHYGLEQVKERILEFLAVRSLTKKGESPILCLVGPPGTGKTSIAKSLAKALKKPYVRISLGGVRDEAEIRGHRKTYVGAMPGRIANGIRQAGVKNPLMLLDEIDKVSTDYKGDTFSALLEVLDSEQNYKFRDHYLEVPLDLSEVLFIATANSLQTIPRPLLDRMEVIEVTSYTENEKLHIATEHLIPKQLEKNGLKKEQLKISKNAVWKIASNYTKEAGVRQLEREIGNICRKAAKEILTTGKKSVTITEKNLFKYLGKEKFTYQMANAADEIGIVRGLAWTSVGGDTLQIEVNVMPGKGEIMLTGQLGDVMKESARTGISYIRSVSRDYQIADDFFEKYDIHVHIPEGAVPKDGPSAGITMATAMLSAITEQKVRADIAMTGEVTLRGRVLPIGGLKEKLLAAKNAGIKTVLVPKKNLADVEELSQEITKGFEILPVEHMEEVLKAAFVSDDQDKISGGE</sequence>
<name>A0A412CBF5_MEDGN</name>
<evidence type="ECO:0000256" key="16">
    <source>
        <dbReference type="PIRSR" id="PIRSR001174-1"/>
    </source>
</evidence>
<dbReference type="GO" id="GO:0005737">
    <property type="term" value="C:cytoplasm"/>
    <property type="evidence" value="ECO:0007669"/>
    <property type="project" value="UniProtKB-SubCell"/>
</dbReference>
<dbReference type="InterPro" id="IPR008269">
    <property type="entry name" value="Lon_proteolytic"/>
</dbReference>
<dbReference type="FunFam" id="3.40.50.300:FF:000021">
    <property type="entry name" value="Lon protease homolog"/>
    <property type="match status" value="1"/>
</dbReference>
<evidence type="ECO:0000256" key="17">
    <source>
        <dbReference type="PIRSR" id="PIRSR001174-2"/>
    </source>
</evidence>
<keyword evidence="7 14" id="KW-0067">ATP-binding</keyword>
<evidence type="ECO:0000256" key="5">
    <source>
        <dbReference type="ARBA" id="ARBA00022801"/>
    </source>
</evidence>
<dbReference type="InterPro" id="IPR003111">
    <property type="entry name" value="Lon_prtase_N"/>
</dbReference>
<evidence type="ECO:0000256" key="13">
    <source>
        <dbReference type="ARBA" id="ARBA00082722"/>
    </source>
</evidence>
<comment type="caution">
    <text evidence="22">The sequence shown here is derived from an EMBL/GenBank/DDBJ whole genome shotgun (WGS) entry which is preliminary data.</text>
</comment>
<dbReference type="Gene3D" id="3.40.50.300">
    <property type="entry name" value="P-loop containing nucleotide triphosphate hydrolases"/>
    <property type="match status" value="1"/>
</dbReference>
<dbReference type="Proteomes" id="UP000286137">
    <property type="component" value="Unassembled WGS sequence"/>
</dbReference>
<dbReference type="InterPro" id="IPR003593">
    <property type="entry name" value="AAA+_ATPase"/>
</dbReference>
<dbReference type="SUPFAM" id="SSF54211">
    <property type="entry name" value="Ribosomal protein S5 domain 2-like"/>
    <property type="match status" value="1"/>
</dbReference>
<dbReference type="EMBL" id="QRTJ01000001">
    <property type="protein sequence ID" value="RGQ71527.1"/>
    <property type="molecule type" value="Genomic_DNA"/>
</dbReference>
<dbReference type="InterPro" id="IPR046336">
    <property type="entry name" value="Lon_prtase_N_sf"/>
</dbReference>
<organism evidence="22 23">
    <name type="scientific">Mediterraneibacter gnavus</name>
    <name type="common">Ruminococcus gnavus</name>
    <dbReference type="NCBI Taxonomy" id="33038"/>
    <lineage>
        <taxon>Bacteria</taxon>
        <taxon>Bacillati</taxon>
        <taxon>Bacillota</taxon>
        <taxon>Clostridia</taxon>
        <taxon>Lachnospirales</taxon>
        <taxon>Lachnospiraceae</taxon>
        <taxon>Mediterraneibacter</taxon>
    </lineage>
</organism>
<dbReference type="GO" id="GO:0004252">
    <property type="term" value="F:serine-type endopeptidase activity"/>
    <property type="evidence" value="ECO:0007669"/>
    <property type="project" value="UniProtKB-UniRule"/>
</dbReference>
<dbReference type="GO" id="GO:0005524">
    <property type="term" value="F:ATP binding"/>
    <property type="evidence" value="ECO:0007669"/>
    <property type="project" value="UniProtKB-UniRule"/>
</dbReference>
<dbReference type="PROSITE" id="PS51786">
    <property type="entry name" value="LON_PROTEOLYTIC"/>
    <property type="match status" value="1"/>
</dbReference>
<dbReference type="AlphaFoldDB" id="A0A412CBF5"/>
<evidence type="ECO:0000259" key="20">
    <source>
        <dbReference type="PROSITE" id="PS51786"/>
    </source>
</evidence>
<keyword evidence="4 14" id="KW-0547">Nucleotide-binding</keyword>
<comment type="similarity">
    <text evidence="14 15 18 19">Belongs to the peptidase S16 family.</text>
</comment>
<dbReference type="Pfam" id="PF00004">
    <property type="entry name" value="AAA"/>
    <property type="match status" value="1"/>
</dbReference>
<dbReference type="PROSITE" id="PS51787">
    <property type="entry name" value="LON_N"/>
    <property type="match status" value="1"/>
</dbReference>
<reference evidence="22 23" key="1">
    <citation type="submission" date="2018-08" db="EMBL/GenBank/DDBJ databases">
        <title>A genome reference for cultivated species of the human gut microbiota.</title>
        <authorList>
            <person name="Zou Y."/>
            <person name="Xue W."/>
            <person name="Luo G."/>
        </authorList>
    </citation>
    <scope>NUCLEOTIDE SEQUENCE [LARGE SCALE GENOMIC DNA]</scope>
    <source>
        <strain evidence="22 23">AF27-4BH</strain>
    </source>
</reference>
<dbReference type="RefSeq" id="WP_118013379.1">
    <property type="nucleotide sequence ID" value="NZ_QRTJ01000001.1"/>
</dbReference>
<dbReference type="GO" id="GO:0004176">
    <property type="term" value="F:ATP-dependent peptidase activity"/>
    <property type="evidence" value="ECO:0007669"/>
    <property type="project" value="UniProtKB-UniRule"/>
</dbReference>
<dbReference type="Gene3D" id="3.30.230.10">
    <property type="match status" value="1"/>
</dbReference>
<evidence type="ECO:0000256" key="18">
    <source>
        <dbReference type="PROSITE-ProRule" id="PRU01122"/>
    </source>
</evidence>
<keyword evidence="2 14" id="KW-0963">Cytoplasm</keyword>
<dbReference type="SUPFAM" id="SSF88697">
    <property type="entry name" value="PUA domain-like"/>
    <property type="match status" value="1"/>
</dbReference>
<dbReference type="InterPro" id="IPR027543">
    <property type="entry name" value="Lon_bac"/>
</dbReference>
<dbReference type="InterPro" id="IPR008268">
    <property type="entry name" value="Peptidase_S16_AS"/>
</dbReference>
<evidence type="ECO:0000256" key="7">
    <source>
        <dbReference type="ARBA" id="ARBA00022840"/>
    </source>
</evidence>
<dbReference type="InterPro" id="IPR054594">
    <property type="entry name" value="Lon_lid"/>
</dbReference>
<dbReference type="InterPro" id="IPR003959">
    <property type="entry name" value="ATPase_AAA_core"/>
</dbReference>
<dbReference type="CDD" id="cd19500">
    <property type="entry name" value="RecA-like_Lon"/>
    <property type="match status" value="1"/>
</dbReference>
<comment type="subcellular location">
    <subcellularLocation>
        <location evidence="1 14 15">Cytoplasm</location>
    </subcellularLocation>
</comment>
<dbReference type="GO" id="GO:0034605">
    <property type="term" value="P:cellular response to heat"/>
    <property type="evidence" value="ECO:0007669"/>
    <property type="project" value="UniProtKB-UniRule"/>
</dbReference>
<keyword evidence="6 14" id="KW-0720">Serine protease</keyword>
<evidence type="ECO:0000256" key="8">
    <source>
        <dbReference type="ARBA" id="ARBA00023016"/>
    </source>
</evidence>
<dbReference type="Gene3D" id="2.30.130.40">
    <property type="entry name" value="LON domain-like"/>
    <property type="match status" value="1"/>
</dbReference>
<dbReference type="SMART" id="SM00464">
    <property type="entry name" value="LON"/>
    <property type="match status" value="1"/>
</dbReference>
<proteinExistence type="evidence at transcript level"/>
<dbReference type="Pfam" id="PF22667">
    <property type="entry name" value="Lon_lid"/>
    <property type="match status" value="1"/>
</dbReference>
<dbReference type="InterPro" id="IPR014721">
    <property type="entry name" value="Ribsml_uS5_D2-typ_fold_subgr"/>
</dbReference>
<evidence type="ECO:0000256" key="10">
    <source>
        <dbReference type="ARBA" id="ARBA00053875"/>
    </source>
</evidence>
<dbReference type="InterPro" id="IPR020568">
    <property type="entry name" value="Ribosomal_Su5_D2-typ_SF"/>
</dbReference>
<accession>A0A412CBF5</accession>
<dbReference type="PIRSF" id="PIRSF001174">
    <property type="entry name" value="Lon_proteas"/>
    <property type="match status" value="1"/>
</dbReference>
<dbReference type="GO" id="GO:0043565">
    <property type="term" value="F:sequence-specific DNA binding"/>
    <property type="evidence" value="ECO:0007669"/>
    <property type="project" value="UniProtKB-UniRule"/>
</dbReference>
<evidence type="ECO:0000256" key="19">
    <source>
        <dbReference type="RuleBase" id="RU000591"/>
    </source>
</evidence>
<dbReference type="PANTHER" id="PTHR10046">
    <property type="entry name" value="ATP DEPENDENT LON PROTEASE FAMILY MEMBER"/>
    <property type="match status" value="1"/>
</dbReference>
<keyword evidence="3 14" id="KW-0645">Protease</keyword>
<dbReference type="GO" id="GO:0006515">
    <property type="term" value="P:protein quality control for misfolded or incompletely synthesized proteins"/>
    <property type="evidence" value="ECO:0007669"/>
    <property type="project" value="UniProtKB-UniRule"/>
</dbReference>
<dbReference type="GO" id="GO:0016887">
    <property type="term" value="F:ATP hydrolysis activity"/>
    <property type="evidence" value="ECO:0007669"/>
    <property type="project" value="UniProtKB-UniRule"/>
</dbReference>
<evidence type="ECO:0000259" key="21">
    <source>
        <dbReference type="PROSITE" id="PS51787"/>
    </source>
</evidence>
<dbReference type="Gene3D" id="1.10.8.60">
    <property type="match status" value="1"/>
</dbReference>
<evidence type="ECO:0000256" key="6">
    <source>
        <dbReference type="ARBA" id="ARBA00022825"/>
    </source>
</evidence>
<protein>
    <recommendedName>
        <fullName evidence="12 14">Lon protease</fullName>
        <ecNumber evidence="11 14">3.4.21.53</ecNumber>
    </recommendedName>
    <alternativeName>
        <fullName evidence="13 14">ATP-dependent protease La</fullName>
    </alternativeName>
</protein>
<dbReference type="Pfam" id="PF02190">
    <property type="entry name" value="LON_substr_bdg"/>
    <property type="match status" value="1"/>
</dbReference>
<dbReference type="Gene3D" id="1.20.5.5270">
    <property type="match status" value="1"/>
</dbReference>
<evidence type="ECO:0000256" key="9">
    <source>
        <dbReference type="ARBA" id="ARBA00050665"/>
    </source>
</evidence>
<evidence type="ECO:0000313" key="23">
    <source>
        <dbReference type="Proteomes" id="UP000286137"/>
    </source>
</evidence>